<accession>A0A6B0U015</accession>
<name>A0A6B0U015_IXORI</name>
<evidence type="ECO:0000256" key="1">
    <source>
        <dbReference type="SAM" id="SignalP"/>
    </source>
</evidence>
<dbReference type="AlphaFoldDB" id="A0A6B0U015"/>
<feature type="signal peptide" evidence="1">
    <location>
        <begin position="1"/>
        <end position="16"/>
    </location>
</feature>
<protein>
    <submittedName>
        <fullName evidence="2">Putative secreted protein</fullName>
    </submittedName>
</protein>
<organism evidence="2">
    <name type="scientific">Ixodes ricinus</name>
    <name type="common">Common tick</name>
    <name type="synonym">Acarus ricinus</name>
    <dbReference type="NCBI Taxonomy" id="34613"/>
    <lineage>
        <taxon>Eukaryota</taxon>
        <taxon>Metazoa</taxon>
        <taxon>Ecdysozoa</taxon>
        <taxon>Arthropoda</taxon>
        <taxon>Chelicerata</taxon>
        <taxon>Arachnida</taxon>
        <taxon>Acari</taxon>
        <taxon>Parasitiformes</taxon>
        <taxon>Ixodida</taxon>
        <taxon>Ixodoidea</taxon>
        <taxon>Ixodidae</taxon>
        <taxon>Ixodinae</taxon>
        <taxon>Ixodes</taxon>
    </lineage>
</organism>
<keyword evidence="1" id="KW-0732">Signal</keyword>
<proteinExistence type="predicted"/>
<reference evidence="2" key="1">
    <citation type="submission" date="2019-12" db="EMBL/GenBank/DDBJ databases">
        <title>An insight into the sialome of adult female Ixodes ricinus ticks feeding for 6 days.</title>
        <authorList>
            <person name="Perner J."/>
            <person name="Ribeiro J.M.C."/>
        </authorList>
    </citation>
    <scope>NUCLEOTIDE SEQUENCE</scope>
    <source>
        <strain evidence="2">Semi-engorged</strain>
        <tissue evidence="2">Salivary glands</tissue>
    </source>
</reference>
<feature type="chain" id="PRO_5025571990" evidence="1">
    <location>
        <begin position="17"/>
        <end position="83"/>
    </location>
</feature>
<sequence>MQRLAAAFLVILRVCSQDIPPPECRPTWYAERLGKYPDALEVMESSQCIFIEAKTSCITLQSATKCERLGLSFECLESSTRAS</sequence>
<evidence type="ECO:0000313" key="2">
    <source>
        <dbReference type="EMBL" id="MXU84888.1"/>
    </source>
</evidence>
<dbReference type="EMBL" id="GIFC01002805">
    <property type="protein sequence ID" value="MXU84888.1"/>
    <property type="molecule type" value="Transcribed_RNA"/>
</dbReference>